<feature type="transmembrane region" description="Helical" evidence="1">
    <location>
        <begin position="127"/>
        <end position="147"/>
    </location>
</feature>
<dbReference type="PANTHER" id="PTHR16214">
    <property type="entry name" value="TRANSMEMBRANE PROTEIN 260"/>
    <property type="match status" value="1"/>
</dbReference>
<evidence type="ECO:0000256" key="1">
    <source>
        <dbReference type="SAM" id="Phobius"/>
    </source>
</evidence>
<feature type="transmembrane region" description="Helical" evidence="1">
    <location>
        <begin position="102"/>
        <end position="121"/>
    </location>
</feature>
<feature type="transmembrane region" description="Helical" evidence="1">
    <location>
        <begin position="26"/>
        <end position="48"/>
    </location>
</feature>
<organism evidence="2 3">
    <name type="scientific">Naja naja</name>
    <name type="common">Indian cobra</name>
    <dbReference type="NCBI Taxonomy" id="35670"/>
    <lineage>
        <taxon>Eukaryota</taxon>
        <taxon>Metazoa</taxon>
        <taxon>Chordata</taxon>
        <taxon>Craniata</taxon>
        <taxon>Vertebrata</taxon>
        <taxon>Euteleostomi</taxon>
        <taxon>Lepidosauria</taxon>
        <taxon>Squamata</taxon>
        <taxon>Bifurcata</taxon>
        <taxon>Unidentata</taxon>
        <taxon>Episquamata</taxon>
        <taxon>Toxicofera</taxon>
        <taxon>Serpentes</taxon>
        <taxon>Colubroidea</taxon>
        <taxon>Elapidae</taxon>
        <taxon>Elapinae</taxon>
        <taxon>Naja</taxon>
    </lineage>
</organism>
<dbReference type="Ensembl" id="ENSNNAT00000007744.1">
    <property type="protein sequence ID" value="ENSNNAP00000007381.1"/>
    <property type="gene ID" value="ENSNNAG00000004973.1"/>
</dbReference>
<protein>
    <submittedName>
        <fullName evidence="2">Transmembrane protein 260</fullName>
    </submittedName>
</protein>
<reference evidence="2" key="2">
    <citation type="submission" date="2025-09" db="UniProtKB">
        <authorList>
            <consortium name="Ensembl"/>
        </authorList>
    </citation>
    <scope>IDENTIFICATION</scope>
</reference>
<evidence type="ECO:0000313" key="3">
    <source>
        <dbReference type="Proteomes" id="UP000694559"/>
    </source>
</evidence>
<feature type="transmembrane region" description="Helical" evidence="1">
    <location>
        <begin position="196"/>
        <end position="216"/>
    </location>
</feature>
<accession>A0A8C6VJB7</accession>
<proteinExistence type="predicted"/>
<keyword evidence="1" id="KW-1133">Transmembrane helix</keyword>
<keyword evidence="1" id="KW-0472">Membrane</keyword>
<dbReference type="PANTHER" id="PTHR16214:SF3">
    <property type="entry name" value="TRANSMEMBRANE PROTEIN 260"/>
    <property type="match status" value="1"/>
</dbReference>
<name>A0A8C6VJB7_NAJNA</name>
<dbReference type="Proteomes" id="UP000694559">
    <property type="component" value="Unplaced"/>
</dbReference>
<reference evidence="2" key="1">
    <citation type="submission" date="2025-08" db="UniProtKB">
        <authorList>
            <consortium name="Ensembl"/>
        </authorList>
    </citation>
    <scope>IDENTIFICATION</scope>
</reference>
<evidence type="ECO:0000313" key="2">
    <source>
        <dbReference type="Ensembl" id="ENSNNAP00000007381.1"/>
    </source>
</evidence>
<dbReference type="InterPro" id="IPR052724">
    <property type="entry name" value="GT117_domain-containing"/>
</dbReference>
<feature type="transmembrane region" description="Helical" evidence="1">
    <location>
        <begin position="168"/>
        <end position="190"/>
    </location>
</feature>
<keyword evidence="3" id="KW-1185">Reference proteome</keyword>
<sequence>MRLVGGSCSIASVLHSCQELTLSNALKLSFCFLAGCLPYLYLPISAYLNKARWTWGDQTSFKGFMTHLLREEYGTFSLAKLENGSSTIDVLLFQVTHMKMELSLVVHVFAIVACVCCAVRPKTKKSQLIWLFTSMLLTYSFFFAWRANLDISKPLFKGVVERFWMQSNAVIVVLAGFGFSLLFFVGEIFIGNSRMIYSLEWLLAAVLVTAQIYSNYR</sequence>
<dbReference type="GeneTree" id="ENSGT00390000013544"/>
<keyword evidence="1" id="KW-0812">Transmembrane</keyword>
<dbReference type="AlphaFoldDB" id="A0A8C6VJB7"/>